<dbReference type="EMBL" id="JABBFX010000001">
    <property type="protein sequence ID" value="NML45183.1"/>
    <property type="molecule type" value="Genomic_DNA"/>
</dbReference>
<keyword evidence="1" id="KW-0472">Membrane</keyword>
<feature type="transmembrane region" description="Helical" evidence="1">
    <location>
        <begin position="83"/>
        <end position="99"/>
    </location>
</feature>
<dbReference type="Proteomes" id="UP000541185">
    <property type="component" value="Unassembled WGS sequence"/>
</dbReference>
<sequence>MRPALAPASGFDALSSRPAPLSVARPRPQRVSAVRSHRAAESTAVAWFALAAVLVLELALAVLPQGLQLSPLQATPLFKQFTGYTLVTLMVLAMFFGRVRRWGPLARRRSLASDLHQLGGVLILLLLGAHMGQGPSGFLLYLFHCMAYAVAAGAVRPVLARRIGREASTALLAVHISLSCLVAAAALVHLYFVYAYTA</sequence>
<feature type="transmembrane region" description="Helical" evidence="1">
    <location>
        <begin position="138"/>
        <end position="159"/>
    </location>
</feature>
<evidence type="ECO:0000313" key="3">
    <source>
        <dbReference type="Proteomes" id="UP000541185"/>
    </source>
</evidence>
<accession>A0A848H9L0</accession>
<feature type="transmembrane region" description="Helical" evidence="1">
    <location>
        <begin position="44"/>
        <end position="63"/>
    </location>
</feature>
<keyword evidence="3" id="KW-1185">Reference proteome</keyword>
<feature type="transmembrane region" description="Helical" evidence="1">
    <location>
        <begin position="171"/>
        <end position="194"/>
    </location>
</feature>
<evidence type="ECO:0008006" key="4">
    <source>
        <dbReference type="Google" id="ProtNLM"/>
    </source>
</evidence>
<dbReference type="RefSeq" id="WP_169419269.1">
    <property type="nucleotide sequence ID" value="NZ_JABBFX010000001.1"/>
</dbReference>
<name>A0A848H9L0_9BURK</name>
<organism evidence="2 3">
    <name type="scientific">Ramlibacter agri</name>
    <dbReference type="NCBI Taxonomy" id="2728837"/>
    <lineage>
        <taxon>Bacteria</taxon>
        <taxon>Pseudomonadati</taxon>
        <taxon>Pseudomonadota</taxon>
        <taxon>Betaproteobacteria</taxon>
        <taxon>Burkholderiales</taxon>
        <taxon>Comamonadaceae</taxon>
        <taxon>Ramlibacter</taxon>
    </lineage>
</organism>
<evidence type="ECO:0000256" key="1">
    <source>
        <dbReference type="SAM" id="Phobius"/>
    </source>
</evidence>
<keyword evidence="1" id="KW-1133">Transmembrane helix</keyword>
<keyword evidence="1" id="KW-0812">Transmembrane</keyword>
<reference evidence="2 3" key="1">
    <citation type="submission" date="2020-04" db="EMBL/GenBank/DDBJ databases">
        <title>Ramlibacter sp. G-1-2-2 isolated from soil.</title>
        <authorList>
            <person name="Dahal R.H."/>
        </authorList>
    </citation>
    <scope>NUCLEOTIDE SEQUENCE [LARGE SCALE GENOMIC DNA]</scope>
    <source>
        <strain evidence="2 3">G-1-2-2</strain>
    </source>
</reference>
<feature type="transmembrane region" description="Helical" evidence="1">
    <location>
        <begin position="111"/>
        <end position="132"/>
    </location>
</feature>
<dbReference type="AlphaFoldDB" id="A0A848H9L0"/>
<evidence type="ECO:0000313" key="2">
    <source>
        <dbReference type="EMBL" id="NML45183.1"/>
    </source>
</evidence>
<comment type="caution">
    <text evidence="2">The sequence shown here is derived from an EMBL/GenBank/DDBJ whole genome shotgun (WGS) entry which is preliminary data.</text>
</comment>
<proteinExistence type="predicted"/>
<protein>
    <recommendedName>
        <fullName evidence="4">DUF4149 domain-containing protein</fullName>
    </recommendedName>
</protein>
<gene>
    <name evidence="2" type="ORF">HHL11_15625</name>
</gene>